<keyword evidence="3" id="KW-0489">Methyltransferase</keyword>
<dbReference type="InterPro" id="IPR029063">
    <property type="entry name" value="SAM-dependent_MTases_sf"/>
</dbReference>
<evidence type="ECO:0000313" key="3">
    <source>
        <dbReference type="EMBL" id="GAA4559545.1"/>
    </source>
</evidence>
<keyword evidence="3" id="KW-0808">Transferase</keyword>
<dbReference type="Pfam" id="PF18096">
    <property type="entry name" value="Thump_like"/>
    <property type="match status" value="1"/>
</dbReference>
<dbReference type="SUPFAM" id="SSF53335">
    <property type="entry name" value="S-adenosyl-L-methionine-dependent methyltransferases"/>
    <property type="match status" value="1"/>
</dbReference>
<evidence type="ECO:0000313" key="4">
    <source>
        <dbReference type="Proteomes" id="UP001501598"/>
    </source>
</evidence>
<dbReference type="PANTHER" id="PTHR14741">
    <property type="entry name" value="S-ADENOSYLMETHIONINE-DEPENDENT METHYLTRANSFERASE RELATED"/>
    <property type="match status" value="1"/>
</dbReference>
<dbReference type="PANTHER" id="PTHR14741:SF32">
    <property type="entry name" value="TRIMETHYLGUANOSINE SYNTHASE"/>
    <property type="match status" value="1"/>
</dbReference>
<dbReference type="CDD" id="cd02440">
    <property type="entry name" value="AdoMet_MTases"/>
    <property type="match status" value="1"/>
</dbReference>
<reference evidence="4" key="1">
    <citation type="journal article" date="2019" name="Int. J. Syst. Evol. Microbiol.">
        <title>The Global Catalogue of Microorganisms (GCM) 10K type strain sequencing project: providing services to taxonomists for standard genome sequencing and annotation.</title>
        <authorList>
            <consortium name="The Broad Institute Genomics Platform"/>
            <consortium name="The Broad Institute Genome Sequencing Center for Infectious Disease"/>
            <person name="Wu L."/>
            <person name="Ma J."/>
        </authorList>
    </citation>
    <scope>NUCLEOTIDE SEQUENCE [LARGE SCALE GENOMIC DNA]</scope>
    <source>
        <strain evidence="4">JCM 17906</strain>
    </source>
</reference>
<gene>
    <name evidence="3" type="ORF">GCM10023175_67660</name>
</gene>
<organism evidence="3 4">
    <name type="scientific">Pseudonocardia xishanensis</name>
    <dbReference type="NCBI Taxonomy" id="630995"/>
    <lineage>
        <taxon>Bacteria</taxon>
        <taxon>Bacillati</taxon>
        <taxon>Actinomycetota</taxon>
        <taxon>Actinomycetes</taxon>
        <taxon>Pseudonocardiales</taxon>
        <taxon>Pseudonocardiaceae</taxon>
        <taxon>Pseudonocardia</taxon>
    </lineage>
</organism>
<evidence type="ECO:0000256" key="1">
    <source>
        <dbReference type="SAM" id="MobiDB-lite"/>
    </source>
</evidence>
<dbReference type="Pfam" id="PF09445">
    <property type="entry name" value="Methyltransf_15"/>
    <property type="match status" value="1"/>
</dbReference>
<protein>
    <submittedName>
        <fullName evidence="3">Class I SAM-dependent methyltransferase</fullName>
    </submittedName>
</protein>
<dbReference type="Proteomes" id="UP001501598">
    <property type="component" value="Unassembled WGS sequence"/>
</dbReference>
<dbReference type="InterPro" id="IPR019012">
    <property type="entry name" value="RNA_cap_Gua-N2-MeTrfase"/>
</dbReference>
<dbReference type="GO" id="GO:0032259">
    <property type="term" value="P:methylation"/>
    <property type="evidence" value="ECO:0007669"/>
    <property type="project" value="UniProtKB-KW"/>
</dbReference>
<keyword evidence="4" id="KW-1185">Reference proteome</keyword>
<comment type="caution">
    <text evidence="3">The sequence shown here is derived from an EMBL/GenBank/DDBJ whole genome shotgun (WGS) entry which is preliminary data.</text>
</comment>
<sequence>MATTKAATTSTQISRGNRTRTVAVSATSPPLPRPGRRYAIGACACLIRGHRYRHPAVDTDRLERLAGPAGAEVFAAIAAGLGGAPLTDDAALRLGTALRRAHPADLVAEALTQAGLRQRAAAKFSRADAMFLTRAGWEQASPEVVARHRAARFPQGRVVDLCCGIGGDLLALAPGREVLAVDLDPVHLWMARHNAAVYGGTVDTLLSDVRDVDLAGADAVFVDPARRTGRGRMRTGESEPPLAWCVGLDVPAIAVKAAPGIDHDTVPAGWELEFVAVGKDLKEAVAWSPALAGARARATILPAGDTLVAADGEPVEVRDPGRYLLDPNPAVTRAGAVEELARRIGAWKIDERIAFLCTDSPVTTPFARTLEVVDSGPWDQKRLPRRLAELDVGAVDIRRRGLAGDVDALHRRLKLRGSRRVTLVMTRVRDRPWGLICTDVA</sequence>
<feature type="region of interest" description="Disordered" evidence="1">
    <location>
        <begin position="1"/>
        <end position="20"/>
    </location>
</feature>
<evidence type="ECO:0000259" key="2">
    <source>
        <dbReference type="Pfam" id="PF18096"/>
    </source>
</evidence>
<feature type="domain" description="THUMP-like" evidence="2">
    <location>
        <begin position="367"/>
        <end position="438"/>
    </location>
</feature>
<proteinExistence type="predicted"/>
<dbReference type="Gene3D" id="3.40.50.150">
    <property type="entry name" value="Vaccinia Virus protein VP39"/>
    <property type="match status" value="1"/>
</dbReference>
<accession>A0ABP8S4C8</accession>
<dbReference type="InterPro" id="IPR041497">
    <property type="entry name" value="Thump-like"/>
</dbReference>
<name>A0ABP8S4C8_9PSEU</name>
<dbReference type="GO" id="GO:0008168">
    <property type="term" value="F:methyltransferase activity"/>
    <property type="evidence" value="ECO:0007669"/>
    <property type="project" value="UniProtKB-KW"/>
</dbReference>
<dbReference type="EMBL" id="BAABGT010000122">
    <property type="protein sequence ID" value="GAA4559545.1"/>
    <property type="molecule type" value="Genomic_DNA"/>
</dbReference>